<accession>A0ABT7LQ96</accession>
<sequence>MAQYLPSVTPWPCFTMLHDTPLDSMPLAQISPEVFANYAIVLGVAPNADPASPRRIVVPPQESEALGDLRDELARVARNFTRAPGRLLASVEDIETRLFMGLMSREMAGDAFYNRLPGGKPMVIARIDVIDAHGRTAVAQAMHRLEVEAAVQRGEEVPEATLAFYRAAPAHRNQPRAG</sequence>
<dbReference type="EMBL" id="JASVDS010000008">
    <property type="protein sequence ID" value="MDL5034377.1"/>
    <property type="molecule type" value="Genomic_DNA"/>
</dbReference>
<keyword evidence="2" id="KW-1185">Reference proteome</keyword>
<dbReference type="RefSeq" id="WP_285984452.1">
    <property type="nucleotide sequence ID" value="NZ_JASVDS010000008.1"/>
</dbReference>
<organism evidence="1 2">
    <name type="scientific">Roseateles subflavus</name>
    <dbReference type="NCBI Taxonomy" id="3053353"/>
    <lineage>
        <taxon>Bacteria</taxon>
        <taxon>Pseudomonadati</taxon>
        <taxon>Pseudomonadota</taxon>
        <taxon>Betaproteobacteria</taxon>
        <taxon>Burkholderiales</taxon>
        <taxon>Sphaerotilaceae</taxon>
        <taxon>Roseateles</taxon>
    </lineage>
</organism>
<name>A0ABT7LQ96_9BURK</name>
<proteinExistence type="predicted"/>
<dbReference type="Proteomes" id="UP001238603">
    <property type="component" value="Unassembled WGS sequence"/>
</dbReference>
<evidence type="ECO:0000313" key="1">
    <source>
        <dbReference type="EMBL" id="MDL5034377.1"/>
    </source>
</evidence>
<reference evidence="1 2" key="1">
    <citation type="submission" date="2023-06" db="EMBL/GenBank/DDBJ databases">
        <title>Pelomonas sp. APW6 16S ribosomal RNA gene genome sequencing and assembly.</title>
        <authorList>
            <person name="Woo H."/>
        </authorList>
    </citation>
    <scope>NUCLEOTIDE SEQUENCE [LARGE SCALE GENOMIC DNA]</scope>
    <source>
        <strain evidence="1 2">APW6</strain>
    </source>
</reference>
<gene>
    <name evidence="1" type="ORF">QRD43_20915</name>
</gene>
<evidence type="ECO:0000313" key="2">
    <source>
        <dbReference type="Proteomes" id="UP001238603"/>
    </source>
</evidence>
<protein>
    <submittedName>
        <fullName evidence="1">Uncharacterized protein</fullName>
    </submittedName>
</protein>
<comment type="caution">
    <text evidence="1">The sequence shown here is derived from an EMBL/GenBank/DDBJ whole genome shotgun (WGS) entry which is preliminary data.</text>
</comment>